<protein>
    <recommendedName>
        <fullName evidence="1">Peptidase S1 domain-containing protein</fullName>
    </recommendedName>
</protein>
<dbReference type="Proteomes" id="UP000801492">
    <property type="component" value="Unassembled WGS sequence"/>
</dbReference>
<dbReference type="SUPFAM" id="SSF50494">
    <property type="entry name" value="Trypsin-like serine proteases"/>
    <property type="match status" value="1"/>
</dbReference>
<dbReference type="EMBL" id="VTPC01087340">
    <property type="protein sequence ID" value="KAF2886541.1"/>
    <property type="molecule type" value="Genomic_DNA"/>
</dbReference>
<dbReference type="GO" id="GO:0006508">
    <property type="term" value="P:proteolysis"/>
    <property type="evidence" value="ECO:0007669"/>
    <property type="project" value="InterPro"/>
</dbReference>
<dbReference type="Pfam" id="PF00089">
    <property type="entry name" value="Trypsin"/>
    <property type="match status" value="1"/>
</dbReference>
<dbReference type="GO" id="GO:0004252">
    <property type="term" value="F:serine-type endopeptidase activity"/>
    <property type="evidence" value="ECO:0007669"/>
    <property type="project" value="InterPro"/>
</dbReference>
<name>A0A8K0CK42_IGNLU</name>
<gene>
    <name evidence="2" type="ORF">ILUMI_19632</name>
</gene>
<dbReference type="Gene3D" id="2.40.10.10">
    <property type="entry name" value="Trypsin-like serine proteases"/>
    <property type="match status" value="1"/>
</dbReference>
<dbReference type="InterPro" id="IPR043504">
    <property type="entry name" value="Peptidase_S1_PA_chymotrypsin"/>
</dbReference>
<dbReference type="InterPro" id="IPR009003">
    <property type="entry name" value="Peptidase_S1_PA"/>
</dbReference>
<feature type="domain" description="Peptidase S1" evidence="1">
    <location>
        <begin position="4"/>
        <end position="54"/>
    </location>
</feature>
<proteinExistence type="predicted"/>
<evidence type="ECO:0000313" key="2">
    <source>
        <dbReference type="EMBL" id="KAF2886541.1"/>
    </source>
</evidence>
<dbReference type="InterPro" id="IPR001254">
    <property type="entry name" value="Trypsin_dom"/>
</dbReference>
<dbReference type="AlphaFoldDB" id="A0A8K0CK42"/>
<sequence>DSKAGPCQQDEGGPLVGTIGSDKRHYLIGIAASGVSCNNTVSLYTNVTFYRTWISSLLNKDSDPNNWYR</sequence>
<evidence type="ECO:0000259" key="1">
    <source>
        <dbReference type="Pfam" id="PF00089"/>
    </source>
</evidence>
<dbReference type="OrthoDB" id="10012881at2759"/>
<organism evidence="2 3">
    <name type="scientific">Ignelater luminosus</name>
    <name type="common">Cucubano</name>
    <name type="synonym">Pyrophorus luminosus</name>
    <dbReference type="NCBI Taxonomy" id="2038154"/>
    <lineage>
        <taxon>Eukaryota</taxon>
        <taxon>Metazoa</taxon>
        <taxon>Ecdysozoa</taxon>
        <taxon>Arthropoda</taxon>
        <taxon>Hexapoda</taxon>
        <taxon>Insecta</taxon>
        <taxon>Pterygota</taxon>
        <taxon>Neoptera</taxon>
        <taxon>Endopterygota</taxon>
        <taxon>Coleoptera</taxon>
        <taxon>Polyphaga</taxon>
        <taxon>Elateriformia</taxon>
        <taxon>Elateroidea</taxon>
        <taxon>Elateridae</taxon>
        <taxon>Agrypninae</taxon>
        <taxon>Pyrophorini</taxon>
        <taxon>Ignelater</taxon>
    </lineage>
</organism>
<evidence type="ECO:0000313" key="3">
    <source>
        <dbReference type="Proteomes" id="UP000801492"/>
    </source>
</evidence>
<feature type="non-terminal residue" evidence="2">
    <location>
        <position position="1"/>
    </location>
</feature>
<reference evidence="2" key="1">
    <citation type="submission" date="2019-08" db="EMBL/GenBank/DDBJ databases">
        <title>The genome of the North American firefly Photinus pyralis.</title>
        <authorList>
            <consortium name="Photinus pyralis genome working group"/>
            <person name="Fallon T.R."/>
            <person name="Sander Lower S.E."/>
            <person name="Weng J.-K."/>
        </authorList>
    </citation>
    <scope>NUCLEOTIDE SEQUENCE</scope>
    <source>
        <strain evidence="2">TRF0915ILg1</strain>
        <tissue evidence="2">Whole body</tissue>
    </source>
</reference>
<keyword evidence="3" id="KW-1185">Reference proteome</keyword>
<comment type="caution">
    <text evidence="2">The sequence shown here is derived from an EMBL/GenBank/DDBJ whole genome shotgun (WGS) entry which is preliminary data.</text>
</comment>
<accession>A0A8K0CK42</accession>